<dbReference type="InterPro" id="IPR001810">
    <property type="entry name" value="F-box_dom"/>
</dbReference>
<feature type="domain" description="F-box" evidence="1">
    <location>
        <begin position="3"/>
        <end position="52"/>
    </location>
</feature>
<organism evidence="2 3">
    <name type="scientific">Massariosphaeria phaeospora</name>
    <dbReference type="NCBI Taxonomy" id="100035"/>
    <lineage>
        <taxon>Eukaryota</taxon>
        <taxon>Fungi</taxon>
        <taxon>Dikarya</taxon>
        <taxon>Ascomycota</taxon>
        <taxon>Pezizomycotina</taxon>
        <taxon>Dothideomycetes</taxon>
        <taxon>Pleosporomycetidae</taxon>
        <taxon>Pleosporales</taxon>
        <taxon>Pleosporales incertae sedis</taxon>
        <taxon>Massariosphaeria</taxon>
    </lineage>
</organism>
<evidence type="ECO:0000259" key="1">
    <source>
        <dbReference type="PROSITE" id="PS50181"/>
    </source>
</evidence>
<dbReference type="AlphaFoldDB" id="A0A7C8MS77"/>
<evidence type="ECO:0000313" key="3">
    <source>
        <dbReference type="Proteomes" id="UP000481861"/>
    </source>
</evidence>
<reference evidence="2 3" key="1">
    <citation type="submission" date="2020-01" db="EMBL/GenBank/DDBJ databases">
        <authorList>
            <consortium name="DOE Joint Genome Institute"/>
            <person name="Haridas S."/>
            <person name="Albert R."/>
            <person name="Binder M."/>
            <person name="Bloem J."/>
            <person name="Labutti K."/>
            <person name="Salamov A."/>
            <person name="Andreopoulos B."/>
            <person name="Baker S.E."/>
            <person name="Barry K."/>
            <person name="Bills G."/>
            <person name="Bluhm B.H."/>
            <person name="Cannon C."/>
            <person name="Castanera R."/>
            <person name="Culley D.E."/>
            <person name="Daum C."/>
            <person name="Ezra D."/>
            <person name="Gonzalez J.B."/>
            <person name="Henrissat B."/>
            <person name="Kuo A."/>
            <person name="Liang C."/>
            <person name="Lipzen A."/>
            <person name="Lutzoni F."/>
            <person name="Magnuson J."/>
            <person name="Mondo S."/>
            <person name="Nolan M."/>
            <person name="Ohm R."/>
            <person name="Pangilinan J."/>
            <person name="Park H.-J.H."/>
            <person name="Ramirez L."/>
            <person name="Alfaro M."/>
            <person name="Sun H."/>
            <person name="Tritt A."/>
            <person name="Yoshinaga Y."/>
            <person name="Zwiers L.-H.L."/>
            <person name="Turgeon B.G."/>
            <person name="Goodwin S.B."/>
            <person name="Spatafora J.W."/>
            <person name="Crous P.W."/>
            <person name="Grigoriev I.V."/>
        </authorList>
    </citation>
    <scope>NUCLEOTIDE SEQUENCE [LARGE SCALE GENOMIC DNA]</scope>
    <source>
        <strain evidence="2 3">CBS 611.86</strain>
    </source>
</reference>
<dbReference type="SUPFAM" id="SSF81383">
    <property type="entry name" value="F-box domain"/>
    <property type="match status" value="1"/>
</dbReference>
<name>A0A7C8MS77_9PLEO</name>
<proteinExistence type="predicted"/>
<protein>
    <recommendedName>
        <fullName evidence="1">F-box domain-containing protein</fullName>
    </recommendedName>
</protein>
<dbReference type="OrthoDB" id="5281164at2759"/>
<dbReference type="PROSITE" id="PS50181">
    <property type="entry name" value="FBOX"/>
    <property type="match status" value="1"/>
</dbReference>
<keyword evidence="3" id="KW-1185">Reference proteome</keyword>
<dbReference type="EMBL" id="JAADJZ010000007">
    <property type="protein sequence ID" value="KAF2873745.1"/>
    <property type="molecule type" value="Genomic_DNA"/>
</dbReference>
<feature type="non-terminal residue" evidence="2">
    <location>
        <position position="132"/>
    </location>
</feature>
<dbReference type="InterPro" id="IPR036047">
    <property type="entry name" value="F-box-like_dom_sf"/>
</dbReference>
<evidence type="ECO:0000313" key="2">
    <source>
        <dbReference type="EMBL" id="KAF2873745.1"/>
    </source>
</evidence>
<accession>A0A7C8MS77</accession>
<comment type="caution">
    <text evidence="2">The sequence shown here is derived from an EMBL/GenBank/DDBJ whole genome shotgun (WGS) entry which is preliminary data.</text>
</comment>
<dbReference type="Proteomes" id="UP000481861">
    <property type="component" value="Unassembled WGS sequence"/>
</dbReference>
<gene>
    <name evidence="2" type="ORF">BDV95DRAFT_470141</name>
</gene>
<sequence>MSSPPILRLPVELYGDIIDQLDLQDRIRLAWTSRYFTSIIAFPTYDEFLEAETRKWAMSKSLFACSICARFQRLEAFADDMRKNKRGRFGAEARTRYCLRCGVDRGWYSIGAVVTVMGQRMALCQPQGTSTD</sequence>